<evidence type="ECO:0000313" key="2">
    <source>
        <dbReference type="Proteomes" id="UP001060085"/>
    </source>
</evidence>
<dbReference type="EMBL" id="CM044704">
    <property type="protein sequence ID" value="KAI5669343.1"/>
    <property type="molecule type" value="Genomic_DNA"/>
</dbReference>
<dbReference type="Proteomes" id="UP001060085">
    <property type="component" value="Linkage Group LG04"/>
</dbReference>
<proteinExistence type="predicted"/>
<name>A0ACC0B9Q5_CATRO</name>
<keyword evidence="2" id="KW-1185">Reference proteome</keyword>
<accession>A0ACC0B9Q5</accession>
<protein>
    <submittedName>
        <fullName evidence="1">Uncharacterized protein</fullName>
    </submittedName>
</protein>
<organism evidence="1 2">
    <name type="scientific">Catharanthus roseus</name>
    <name type="common">Madagascar periwinkle</name>
    <name type="synonym">Vinca rosea</name>
    <dbReference type="NCBI Taxonomy" id="4058"/>
    <lineage>
        <taxon>Eukaryota</taxon>
        <taxon>Viridiplantae</taxon>
        <taxon>Streptophyta</taxon>
        <taxon>Embryophyta</taxon>
        <taxon>Tracheophyta</taxon>
        <taxon>Spermatophyta</taxon>
        <taxon>Magnoliopsida</taxon>
        <taxon>eudicotyledons</taxon>
        <taxon>Gunneridae</taxon>
        <taxon>Pentapetalae</taxon>
        <taxon>asterids</taxon>
        <taxon>lamiids</taxon>
        <taxon>Gentianales</taxon>
        <taxon>Apocynaceae</taxon>
        <taxon>Rauvolfioideae</taxon>
        <taxon>Vinceae</taxon>
        <taxon>Catharanthinae</taxon>
        <taxon>Catharanthus</taxon>
    </lineage>
</organism>
<sequence>MEHHFVHRVSRLFPSSLTSCQFTSVPDVVDSSISITKTTKFIDIINGDQEQQPSSKFPKNPFLSKSQKPKISKNNHHHSKLTDNEGRRCPPVTPISVILASDKAKNEFNKINNSCSSNNGCWFSSEEEEGDFFSLSSCSSESFRLKTANSSRRFDYNTPEIGRCSSGISAKSKVSNKIPPKCFIREKRNLKRCEVVDYSTEIYYGKSCRKKTGENRGIRRSRKFENDDDRNIEESYAVEKSTNDPHGDFRTSMVEMIIEKQIFGVKELEKLLYCFISLNSPYYHKIIVEVFTEICDTLFSN</sequence>
<reference evidence="2" key="1">
    <citation type="journal article" date="2023" name="Nat. Plants">
        <title>Single-cell RNA sequencing provides a high-resolution roadmap for understanding the multicellular compartmentation of specialized metabolism.</title>
        <authorList>
            <person name="Sun S."/>
            <person name="Shen X."/>
            <person name="Li Y."/>
            <person name="Li Y."/>
            <person name="Wang S."/>
            <person name="Li R."/>
            <person name="Zhang H."/>
            <person name="Shen G."/>
            <person name="Guo B."/>
            <person name="Wei J."/>
            <person name="Xu J."/>
            <person name="St-Pierre B."/>
            <person name="Chen S."/>
            <person name="Sun C."/>
        </authorList>
    </citation>
    <scope>NUCLEOTIDE SEQUENCE [LARGE SCALE GENOMIC DNA]</scope>
</reference>
<evidence type="ECO:0000313" key="1">
    <source>
        <dbReference type="EMBL" id="KAI5669343.1"/>
    </source>
</evidence>
<comment type="caution">
    <text evidence="1">The sequence shown here is derived from an EMBL/GenBank/DDBJ whole genome shotgun (WGS) entry which is preliminary data.</text>
</comment>
<gene>
    <name evidence="1" type="ORF">M9H77_19196</name>
</gene>